<sequence>MNHSTYKRISEPLCTTPSIKKISFLRENKQKLTFDIPIIILNLYEYSNSGTMVMSDLSEVRTTTSLTLKDVPPSVLNDSYYLSNDSSHQIPISRLITTSLSLEQIEYVNKQFVATPPTFGGFIIARVSMDLRARRGLSLDSFLNTLEIITKDTVEESIEDIKGYFILFLKRLKENSSREFYEEIVEHYDFKRFEIDRIIGGNENSNINNSATDISYNLIPPPTVDTESSEESKNDDSDEDSIAEDLKFVTEPVHKPIDENQEQESIAEGSDYSIVEDLKLATGPMHKPIDENLEQESIAEGSDDSIVEDLKLVTEPMHKPIDEDSEQESIAKISGYDSIAEDLKFVTCPTESHKLHVMEPPAKKLKLGNEVHQESSETSIQDSEASIQDSEALIDLPQSTLLLNIQTITIPELLKIPKSQLVNKLLIIEAFHWTWFPRIPLSLNDDQSFLVLQALEITIKDSNDNALILDLTDPGRLFNFFQIPDLNPSIVNQVIGKINKFLEIPTKSKQFKVKYYNGKWILLSTIEEILNQ</sequence>
<dbReference type="OrthoDB" id="4075427at2759"/>
<evidence type="ECO:0000313" key="3">
    <source>
        <dbReference type="Proteomes" id="UP001152885"/>
    </source>
</evidence>
<feature type="region of interest" description="Disordered" evidence="1">
    <location>
        <begin position="211"/>
        <end position="241"/>
    </location>
</feature>
<name>A0A9W4TVV9_9ASCO</name>
<organism evidence="2 3">
    <name type="scientific">Candida verbasci</name>
    <dbReference type="NCBI Taxonomy" id="1227364"/>
    <lineage>
        <taxon>Eukaryota</taxon>
        <taxon>Fungi</taxon>
        <taxon>Dikarya</taxon>
        <taxon>Ascomycota</taxon>
        <taxon>Saccharomycotina</taxon>
        <taxon>Pichiomycetes</taxon>
        <taxon>Debaryomycetaceae</taxon>
        <taxon>Candida/Lodderomyces clade</taxon>
        <taxon>Candida</taxon>
    </lineage>
</organism>
<dbReference type="AlphaFoldDB" id="A0A9W4TVV9"/>
<evidence type="ECO:0000256" key="1">
    <source>
        <dbReference type="SAM" id="MobiDB-lite"/>
    </source>
</evidence>
<keyword evidence="3" id="KW-1185">Reference proteome</keyword>
<accession>A0A9W4TVV9</accession>
<dbReference type="EMBL" id="CANTUO010000002">
    <property type="protein sequence ID" value="CAI5757514.1"/>
    <property type="molecule type" value="Genomic_DNA"/>
</dbReference>
<evidence type="ECO:0000313" key="2">
    <source>
        <dbReference type="EMBL" id="CAI5757514.1"/>
    </source>
</evidence>
<proteinExistence type="predicted"/>
<reference evidence="2" key="1">
    <citation type="submission" date="2022-12" db="EMBL/GenBank/DDBJ databases">
        <authorList>
            <person name="Brejova B."/>
        </authorList>
    </citation>
    <scope>NUCLEOTIDE SEQUENCE</scope>
</reference>
<dbReference type="Proteomes" id="UP001152885">
    <property type="component" value="Unassembled WGS sequence"/>
</dbReference>
<gene>
    <name evidence="2" type="ORF">CANVERA_P2028</name>
</gene>
<protein>
    <submittedName>
        <fullName evidence="2">Uncharacterized protein</fullName>
    </submittedName>
</protein>
<comment type="caution">
    <text evidence="2">The sequence shown here is derived from an EMBL/GenBank/DDBJ whole genome shotgun (WGS) entry which is preliminary data.</text>
</comment>